<dbReference type="Proteomes" id="UP000265355">
    <property type="component" value="Unassembled WGS sequence"/>
</dbReference>
<feature type="transmembrane region" description="Helical" evidence="1">
    <location>
        <begin position="12"/>
        <end position="34"/>
    </location>
</feature>
<dbReference type="EMBL" id="QWEE01000552">
    <property type="protein sequence ID" value="RII87122.1"/>
    <property type="molecule type" value="Genomic_DNA"/>
</dbReference>
<keyword evidence="1" id="KW-0472">Membrane</keyword>
<evidence type="ECO:0008006" key="4">
    <source>
        <dbReference type="Google" id="ProtNLM"/>
    </source>
</evidence>
<evidence type="ECO:0000313" key="2">
    <source>
        <dbReference type="EMBL" id="RII87122.1"/>
    </source>
</evidence>
<reference evidence="2 3" key="1">
    <citation type="submission" date="2018-08" db="EMBL/GenBank/DDBJ databases">
        <title>Genome Sequence of Clavibacter michiganensis Subspecies type strains, and the Atypical Peach-Colored Strains Isolated from Tomato.</title>
        <authorList>
            <person name="Osdaghi E."/>
            <person name="Portier P."/>
            <person name="Briand M."/>
            <person name="Jacques M.-A."/>
        </authorList>
    </citation>
    <scope>NUCLEOTIDE SEQUENCE [LARGE SCALE GENOMIC DNA]</scope>
    <source>
        <strain evidence="2 3">CFBP 8216</strain>
    </source>
</reference>
<keyword evidence="3" id="KW-1185">Reference proteome</keyword>
<evidence type="ECO:0000256" key="1">
    <source>
        <dbReference type="SAM" id="Phobius"/>
    </source>
</evidence>
<feature type="transmembrane region" description="Helical" evidence="1">
    <location>
        <begin position="67"/>
        <end position="87"/>
    </location>
</feature>
<sequence length="212" mass="21227">MERGTEVMGTRGVRVARGVVTSGVAILVAAVSHMAGGGEAPGVVGVVVAAAFALPVSTFLAGRTISVLRLAIAVAFSQGAFHLLFSVGAATSASTRMIGGHHGMGGHVVTTVAGGGTETAAMGGMHHGPGMWAAHVLAAAVTCVALRFGERAFWDLVALARTALVVVLHAVALLASPSVELRHRVPAAWHPGLPDTGVALSSMPRRGPPASA</sequence>
<protein>
    <recommendedName>
        <fullName evidence="4">Integral membrane protein</fullName>
    </recommendedName>
</protein>
<dbReference type="RefSeq" id="WP_119373917.1">
    <property type="nucleotide sequence ID" value="NZ_CP040792.1"/>
</dbReference>
<gene>
    <name evidence="2" type="ORF">DZF98_16085</name>
</gene>
<feature type="transmembrane region" description="Helical" evidence="1">
    <location>
        <begin position="156"/>
        <end position="175"/>
    </location>
</feature>
<accession>A0ABX9N160</accession>
<organism evidence="2 3">
    <name type="scientific">Clavibacter californiensis</name>
    <dbReference type="NCBI Taxonomy" id="1401995"/>
    <lineage>
        <taxon>Bacteria</taxon>
        <taxon>Bacillati</taxon>
        <taxon>Actinomycetota</taxon>
        <taxon>Actinomycetes</taxon>
        <taxon>Micrococcales</taxon>
        <taxon>Microbacteriaceae</taxon>
        <taxon>Clavibacter</taxon>
    </lineage>
</organism>
<name>A0ABX9N160_9MICO</name>
<keyword evidence="1" id="KW-0812">Transmembrane</keyword>
<keyword evidence="1" id="KW-1133">Transmembrane helix</keyword>
<feature type="transmembrane region" description="Helical" evidence="1">
    <location>
        <begin position="132"/>
        <end position="149"/>
    </location>
</feature>
<comment type="caution">
    <text evidence="2">The sequence shown here is derived from an EMBL/GenBank/DDBJ whole genome shotgun (WGS) entry which is preliminary data.</text>
</comment>
<evidence type="ECO:0000313" key="3">
    <source>
        <dbReference type="Proteomes" id="UP000265355"/>
    </source>
</evidence>
<feature type="transmembrane region" description="Helical" evidence="1">
    <location>
        <begin position="40"/>
        <end position="60"/>
    </location>
</feature>
<proteinExistence type="predicted"/>